<dbReference type="CDD" id="cd00038">
    <property type="entry name" value="CAP_ED"/>
    <property type="match status" value="1"/>
</dbReference>
<name>A0A0G3EEI5_9BACT</name>
<dbReference type="KEGG" id="vbl:L21SP4_01618"/>
<dbReference type="OrthoDB" id="178489at2"/>
<feature type="domain" description="Cyclic nucleotide-binding" evidence="4">
    <location>
        <begin position="7"/>
        <end position="104"/>
    </location>
</feature>
<sequence length="362" mass="40394">MQQSHPFFDLFEAPRREELAHAMRVRNLREGTTLFEDGEVATELYLLFSGHIHLSKQDQNGRAWILAEVGPGEYFGEFGVFDGAPRSARAAVIVSSCVGVLDRECVLDAVRKSSAATALDLMTHLTRKLRTANDYYLRERIREERLAMMGRTLNMIAHDLRNPLAAISMAAECLLRSADGGENEYYGQTIVENSERIHSMIEDLMDFARGEHRLTVTSFRLKPFLDSVAETYRSRAEQCGVTLDVEAPEVEVRGDERKLRRAVQNLVSNSLQASPSGTAVKINARKRAWGYTIRVEDEAGGIPEELRQHLFDPFVTRGKTGGQGLGLAIVQSLVRAHGGSVSWEETAKGTRFRVDVPSDPES</sequence>
<protein>
    <recommendedName>
        <fullName evidence="2">histidine kinase</fullName>
        <ecNumber evidence="2">2.7.13.3</ecNumber>
    </recommendedName>
</protein>
<gene>
    <name evidence="6" type="primary">senX3</name>
    <name evidence="6" type="ORF">L21SP4_01618</name>
</gene>
<dbReference type="Gene3D" id="2.60.120.10">
    <property type="entry name" value="Jelly Rolls"/>
    <property type="match status" value="1"/>
</dbReference>
<comment type="catalytic activity">
    <reaction evidence="1">
        <text>ATP + protein L-histidine = ADP + protein N-phospho-L-histidine.</text>
        <dbReference type="EC" id="2.7.13.3"/>
    </reaction>
</comment>
<organism evidence="6 7">
    <name type="scientific">Kiritimatiella glycovorans</name>
    <dbReference type="NCBI Taxonomy" id="1307763"/>
    <lineage>
        <taxon>Bacteria</taxon>
        <taxon>Pseudomonadati</taxon>
        <taxon>Kiritimatiellota</taxon>
        <taxon>Kiritimatiellia</taxon>
        <taxon>Kiritimatiellales</taxon>
        <taxon>Kiritimatiellaceae</taxon>
        <taxon>Kiritimatiella</taxon>
    </lineage>
</organism>
<dbReference type="InterPro" id="IPR005467">
    <property type="entry name" value="His_kinase_dom"/>
</dbReference>
<feature type="domain" description="Histidine kinase" evidence="5">
    <location>
        <begin position="155"/>
        <end position="360"/>
    </location>
</feature>
<dbReference type="Pfam" id="PF00027">
    <property type="entry name" value="cNMP_binding"/>
    <property type="match status" value="1"/>
</dbReference>
<dbReference type="EMBL" id="CP010904">
    <property type="protein sequence ID" value="AKJ64861.1"/>
    <property type="molecule type" value="Genomic_DNA"/>
</dbReference>
<evidence type="ECO:0000313" key="6">
    <source>
        <dbReference type="EMBL" id="AKJ64861.1"/>
    </source>
</evidence>
<dbReference type="InterPro" id="IPR014710">
    <property type="entry name" value="RmlC-like_jellyroll"/>
</dbReference>
<dbReference type="InterPro" id="IPR018488">
    <property type="entry name" value="cNMP-bd_CS"/>
</dbReference>
<dbReference type="InterPro" id="IPR004358">
    <property type="entry name" value="Sig_transdc_His_kin-like_C"/>
</dbReference>
<dbReference type="Pfam" id="PF02518">
    <property type="entry name" value="HATPase_c"/>
    <property type="match status" value="1"/>
</dbReference>
<keyword evidence="6" id="KW-0418">Kinase</keyword>
<evidence type="ECO:0000313" key="7">
    <source>
        <dbReference type="Proteomes" id="UP000035268"/>
    </source>
</evidence>
<dbReference type="PRINTS" id="PR00344">
    <property type="entry name" value="BCTRLSENSOR"/>
</dbReference>
<dbReference type="PROSITE" id="PS50109">
    <property type="entry name" value="HIS_KIN"/>
    <property type="match status" value="1"/>
</dbReference>
<dbReference type="InterPro" id="IPR003594">
    <property type="entry name" value="HATPase_dom"/>
</dbReference>
<evidence type="ECO:0000256" key="1">
    <source>
        <dbReference type="ARBA" id="ARBA00000085"/>
    </source>
</evidence>
<accession>A0A0G3EEI5</accession>
<evidence type="ECO:0000256" key="3">
    <source>
        <dbReference type="ARBA" id="ARBA00022553"/>
    </source>
</evidence>
<dbReference type="Proteomes" id="UP000035268">
    <property type="component" value="Chromosome"/>
</dbReference>
<dbReference type="Gene3D" id="1.10.287.130">
    <property type="match status" value="1"/>
</dbReference>
<reference evidence="7" key="1">
    <citation type="submission" date="2015-02" db="EMBL/GenBank/DDBJ databases">
        <title>Description and complete genome sequence of the first cultured representative of the subdivision 5 of the Verrucomicrobia phylum.</title>
        <authorList>
            <person name="Spring S."/>
            <person name="Bunk B."/>
            <person name="Sproer C."/>
            <person name="Klenk H.-P."/>
        </authorList>
    </citation>
    <scope>NUCLEOTIDE SEQUENCE [LARGE SCALE GENOMIC DNA]</scope>
    <source>
        <strain evidence="7">L21-Fru-AB</strain>
    </source>
</reference>
<dbReference type="SMART" id="SM00387">
    <property type="entry name" value="HATPase_c"/>
    <property type="match status" value="1"/>
</dbReference>
<proteinExistence type="predicted"/>
<dbReference type="CDD" id="cd00075">
    <property type="entry name" value="HATPase"/>
    <property type="match status" value="1"/>
</dbReference>
<keyword evidence="7" id="KW-1185">Reference proteome</keyword>
<evidence type="ECO:0000256" key="2">
    <source>
        <dbReference type="ARBA" id="ARBA00012438"/>
    </source>
</evidence>
<evidence type="ECO:0000259" key="4">
    <source>
        <dbReference type="PROSITE" id="PS50042"/>
    </source>
</evidence>
<dbReference type="PANTHER" id="PTHR43547:SF2">
    <property type="entry name" value="HYBRID SIGNAL TRANSDUCTION HISTIDINE KINASE C"/>
    <property type="match status" value="1"/>
</dbReference>
<dbReference type="PROSITE" id="PS00889">
    <property type="entry name" value="CNMP_BINDING_2"/>
    <property type="match status" value="1"/>
</dbReference>
<dbReference type="InterPro" id="IPR036097">
    <property type="entry name" value="HisK_dim/P_sf"/>
</dbReference>
<dbReference type="SUPFAM" id="SSF51206">
    <property type="entry name" value="cAMP-binding domain-like"/>
    <property type="match status" value="1"/>
</dbReference>
<dbReference type="SUPFAM" id="SSF55874">
    <property type="entry name" value="ATPase domain of HSP90 chaperone/DNA topoisomerase II/histidine kinase"/>
    <property type="match status" value="1"/>
</dbReference>
<dbReference type="InterPro" id="IPR036890">
    <property type="entry name" value="HATPase_C_sf"/>
</dbReference>
<dbReference type="InterPro" id="IPR000595">
    <property type="entry name" value="cNMP-bd_dom"/>
</dbReference>
<dbReference type="PROSITE" id="PS50042">
    <property type="entry name" value="CNMP_BINDING_3"/>
    <property type="match status" value="1"/>
</dbReference>
<dbReference type="InterPro" id="IPR018490">
    <property type="entry name" value="cNMP-bd_dom_sf"/>
</dbReference>
<reference evidence="6 7" key="2">
    <citation type="journal article" date="2016" name="ISME J.">
        <title>Characterization of the first cultured representative of Verrucomicrobia subdivision 5 indicates the proposal of a novel phylum.</title>
        <authorList>
            <person name="Spring S."/>
            <person name="Bunk B."/>
            <person name="Sproer C."/>
            <person name="Schumann P."/>
            <person name="Rohde M."/>
            <person name="Tindall B.J."/>
            <person name="Klenk H.P."/>
        </authorList>
    </citation>
    <scope>NUCLEOTIDE SEQUENCE [LARGE SCALE GENOMIC DNA]</scope>
    <source>
        <strain evidence="6 7">L21-Fru-AB</strain>
    </source>
</reference>
<dbReference type="STRING" id="1307763.L21SP4_01618"/>
<dbReference type="SUPFAM" id="SSF47384">
    <property type="entry name" value="Homodimeric domain of signal transducing histidine kinase"/>
    <property type="match status" value="1"/>
</dbReference>
<dbReference type="PANTHER" id="PTHR43547">
    <property type="entry name" value="TWO-COMPONENT HISTIDINE KINASE"/>
    <property type="match status" value="1"/>
</dbReference>
<dbReference type="AlphaFoldDB" id="A0A0G3EEI5"/>
<dbReference type="CDD" id="cd00082">
    <property type="entry name" value="HisKA"/>
    <property type="match status" value="1"/>
</dbReference>
<dbReference type="SMART" id="SM00100">
    <property type="entry name" value="cNMP"/>
    <property type="match status" value="1"/>
</dbReference>
<dbReference type="EC" id="2.7.13.3" evidence="2"/>
<dbReference type="GO" id="GO:0000155">
    <property type="term" value="F:phosphorelay sensor kinase activity"/>
    <property type="evidence" value="ECO:0007669"/>
    <property type="project" value="InterPro"/>
</dbReference>
<dbReference type="SMART" id="SM00388">
    <property type="entry name" value="HisKA"/>
    <property type="match status" value="1"/>
</dbReference>
<dbReference type="Gene3D" id="3.30.565.10">
    <property type="entry name" value="Histidine kinase-like ATPase, C-terminal domain"/>
    <property type="match status" value="1"/>
</dbReference>
<dbReference type="RefSeq" id="WP_052882147.1">
    <property type="nucleotide sequence ID" value="NZ_CP010904.1"/>
</dbReference>
<evidence type="ECO:0000259" key="5">
    <source>
        <dbReference type="PROSITE" id="PS50109"/>
    </source>
</evidence>
<keyword evidence="3" id="KW-0597">Phosphoprotein</keyword>
<keyword evidence="6" id="KW-0808">Transferase</keyword>
<dbReference type="Pfam" id="PF00512">
    <property type="entry name" value="HisKA"/>
    <property type="match status" value="1"/>
</dbReference>
<dbReference type="InterPro" id="IPR003661">
    <property type="entry name" value="HisK_dim/P_dom"/>
</dbReference>